<dbReference type="EMBL" id="QXFU01006284">
    <property type="protein sequence ID" value="KAE8961471.1"/>
    <property type="molecule type" value="Genomic_DNA"/>
</dbReference>
<reference evidence="1 2" key="1">
    <citation type="submission" date="2018-09" db="EMBL/GenBank/DDBJ databases">
        <title>Genomic investigation of the strawberry pathogen Phytophthora fragariae indicates pathogenicity is determined by transcriptional variation in three key races.</title>
        <authorList>
            <person name="Adams T.M."/>
            <person name="Armitage A.D."/>
            <person name="Sobczyk M.K."/>
            <person name="Bates H.J."/>
            <person name="Dunwell J.M."/>
            <person name="Nellist C.F."/>
            <person name="Harrison R.J."/>
        </authorList>
    </citation>
    <scope>NUCLEOTIDE SEQUENCE [LARGE SCALE GENOMIC DNA]</scope>
    <source>
        <strain evidence="1 2">SCRP324</strain>
    </source>
</reference>
<dbReference type="OrthoDB" id="129344at2759"/>
<gene>
    <name evidence="1" type="ORF">PR002_g29893</name>
</gene>
<organism evidence="1 2">
    <name type="scientific">Phytophthora rubi</name>
    <dbReference type="NCBI Taxonomy" id="129364"/>
    <lineage>
        <taxon>Eukaryota</taxon>
        <taxon>Sar</taxon>
        <taxon>Stramenopiles</taxon>
        <taxon>Oomycota</taxon>
        <taxon>Peronosporomycetes</taxon>
        <taxon>Peronosporales</taxon>
        <taxon>Peronosporaceae</taxon>
        <taxon>Phytophthora</taxon>
    </lineage>
</organism>
<sequence length="64" mass="7218">MKSMLTEGHALVAMGSGRSGACLDAAGFTRWQISQERTYFRIHLYIRGQKKSRESAANVFSRPR</sequence>
<protein>
    <submittedName>
        <fullName evidence="1">Uncharacterized protein</fullName>
    </submittedName>
</protein>
<dbReference type="Proteomes" id="UP000435112">
    <property type="component" value="Unassembled WGS sequence"/>
</dbReference>
<dbReference type="AlphaFoldDB" id="A0A6A3GWR0"/>
<comment type="caution">
    <text evidence="1">The sequence shown here is derived from an EMBL/GenBank/DDBJ whole genome shotgun (WGS) entry which is preliminary data.</text>
</comment>
<evidence type="ECO:0000313" key="1">
    <source>
        <dbReference type="EMBL" id="KAE8961471.1"/>
    </source>
</evidence>
<accession>A0A6A3GWR0</accession>
<name>A0A6A3GWR0_9STRA</name>
<proteinExistence type="predicted"/>
<evidence type="ECO:0000313" key="2">
    <source>
        <dbReference type="Proteomes" id="UP000435112"/>
    </source>
</evidence>